<sequence>MGQMFDLQFTQSQKAILENNNFEKNKNLRPQNTNQTLSTDGNNNNNSFYNFVDQIPKNKKQQRVDEKLKQAKEYKNESEGNSNYEIQQYLKQLQKLQDKNHNYKNELKILKEEQKERERQEQQNILQEELEWSVSIQDNIQDQGNNQGFYASLPQINQNQNKIYASLQHSPNNLNVNQTYYKSNFMEKQFKQQQEQQQKEMNLQNIKKKLNLDLYNIQSKNIQQIQSEQQNNSLFDAGKIKKDMTMIRHFELSRSQVFADQQKIENKITKKKQKKQNFKLESMPFVRKNRYYSVANKDDVVELPSEVQRCVEQKLKFQDQQLFSYDPLFKDNPYLACGDCKEKCQDCKNCYKCQNCKYCTRNPRNKIKCNKCSSCTICIACKNCKPCKSQKNGEYCQNCPHCVKMFQLINKQYNKQRADQIINESEMEKRIYQKYMPHNSGISNNILISGKNTVKQQMQEKYKNPKIKQQLENQQKVLQDKINQIREQFKKKKEFSVYKKQQELQKLVQDEKQLKTHDIDSLQLDLNTISIEKNSLLPTERYLVDNIKNRHYKTKINAIEALFDEQQRLSKEFNAIENTIKQDNTHNYNLSENKILRFERTRDLILFNQEKAKVGDDLLTENYRYLQETLQQQMPRLEAQKRKLQLKIMKKQEKIQKIIDQQQQKQQFQLKQIPRLKLERLKEQQVQLQKMLEKGLDYSDSENSENLDEEQYSDRSNKKFVPVIPLPISQNKNQTSQKKQILKQKNEKQSTISSQNSDDSDNNQEDQYNGNQQQVQTEEDIKKLEPEDIILKEEIHKLDDLKTNKLNVNLYSQIEMEEKQKKSSQQQEEKQLLQEKFRIFEQTQINV</sequence>
<dbReference type="InParanoid" id="A0A0V0R6K8"/>
<feature type="compositionally biased region" description="Low complexity" evidence="2">
    <location>
        <begin position="729"/>
        <end position="739"/>
    </location>
</feature>
<feature type="region of interest" description="Disordered" evidence="2">
    <location>
        <begin position="697"/>
        <end position="781"/>
    </location>
</feature>
<protein>
    <submittedName>
        <fullName evidence="3">Uncharacterized protein</fullName>
    </submittedName>
</protein>
<evidence type="ECO:0000256" key="2">
    <source>
        <dbReference type="SAM" id="MobiDB-lite"/>
    </source>
</evidence>
<dbReference type="AlphaFoldDB" id="A0A0V0R6K8"/>
<feature type="coiled-coil region" evidence="1">
    <location>
        <begin position="627"/>
        <end position="661"/>
    </location>
</feature>
<keyword evidence="1" id="KW-0175">Coiled coil</keyword>
<reference evidence="3 4" key="1">
    <citation type="journal article" date="2015" name="Sci. Rep.">
        <title>Genome of the facultative scuticociliatosis pathogen Pseudocohnilembus persalinus provides insight into its virulence through horizontal gene transfer.</title>
        <authorList>
            <person name="Xiong J."/>
            <person name="Wang G."/>
            <person name="Cheng J."/>
            <person name="Tian M."/>
            <person name="Pan X."/>
            <person name="Warren A."/>
            <person name="Jiang C."/>
            <person name="Yuan D."/>
            <person name="Miao W."/>
        </authorList>
    </citation>
    <scope>NUCLEOTIDE SEQUENCE [LARGE SCALE GENOMIC DNA]</scope>
    <source>
        <strain evidence="3">36N120E</strain>
    </source>
</reference>
<keyword evidence="4" id="KW-1185">Reference proteome</keyword>
<dbReference type="EMBL" id="LDAU01000040">
    <property type="protein sequence ID" value="KRX10108.1"/>
    <property type="molecule type" value="Genomic_DNA"/>
</dbReference>
<feature type="coiled-coil region" evidence="1">
    <location>
        <begin position="57"/>
        <end position="131"/>
    </location>
</feature>
<accession>A0A0V0R6K8</accession>
<name>A0A0V0R6K8_PSEPJ</name>
<evidence type="ECO:0000313" key="3">
    <source>
        <dbReference type="EMBL" id="KRX10108.1"/>
    </source>
</evidence>
<feature type="compositionally biased region" description="Polar residues" evidence="2">
    <location>
        <begin position="29"/>
        <end position="41"/>
    </location>
</feature>
<feature type="compositionally biased region" description="Acidic residues" evidence="2">
    <location>
        <begin position="699"/>
        <end position="711"/>
    </location>
</feature>
<feature type="region of interest" description="Disordered" evidence="2">
    <location>
        <begin position="20"/>
        <end position="46"/>
    </location>
</feature>
<organism evidence="3 4">
    <name type="scientific">Pseudocohnilembus persalinus</name>
    <name type="common">Ciliate</name>
    <dbReference type="NCBI Taxonomy" id="266149"/>
    <lineage>
        <taxon>Eukaryota</taxon>
        <taxon>Sar</taxon>
        <taxon>Alveolata</taxon>
        <taxon>Ciliophora</taxon>
        <taxon>Intramacronucleata</taxon>
        <taxon>Oligohymenophorea</taxon>
        <taxon>Scuticociliatia</taxon>
        <taxon>Philasterida</taxon>
        <taxon>Pseudocohnilembidae</taxon>
        <taxon>Pseudocohnilembus</taxon>
    </lineage>
</organism>
<proteinExistence type="predicted"/>
<gene>
    <name evidence="3" type="ORF">PPERSA_08511</name>
</gene>
<evidence type="ECO:0000313" key="4">
    <source>
        <dbReference type="Proteomes" id="UP000054937"/>
    </source>
</evidence>
<dbReference type="Proteomes" id="UP000054937">
    <property type="component" value="Unassembled WGS sequence"/>
</dbReference>
<comment type="caution">
    <text evidence="3">The sequence shown here is derived from an EMBL/GenBank/DDBJ whole genome shotgun (WGS) entry which is preliminary data.</text>
</comment>
<evidence type="ECO:0000256" key="1">
    <source>
        <dbReference type="SAM" id="Coils"/>
    </source>
</evidence>